<dbReference type="EMBL" id="JBEWLZ010000007">
    <property type="protein sequence ID" value="MET1490868.1"/>
    <property type="molecule type" value="Genomic_DNA"/>
</dbReference>
<feature type="signal peptide" evidence="2">
    <location>
        <begin position="1"/>
        <end position="24"/>
    </location>
</feature>
<dbReference type="RefSeq" id="WP_345925738.1">
    <property type="nucleotide sequence ID" value="NZ_JBDIVF010000002.1"/>
</dbReference>
<sequence>MLRLLRHCLLLMLMLTIPVQGVSAALMAAMGPHHESGMTQSATSCHEDASAMADSSPHLPGKPVPAKGKVCSTCCAGVMAASEAVLHPVARPARHFGASERPSPEGVIPAGLERPPRQLS</sequence>
<evidence type="ECO:0000256" key="2">
    <source>
        <dbReference type="SAM" id="SignalP"/>
    </source>
</evidence>
<feature type="region of interest" description="Disordered" evidence="1">
    <location>
        <begin position="95"/>
        <end position="120"/>
    </location>
</feature>
<evidence type="ECO:0008006" key="5">
    <source>
        <dbReference type="Google" id="ProtNLM"/>
    </source>
</evidence>
<feature type="region of interest" description="Disordered" evidence="1">
    <location>
        <begin position="37"/>
        <end position="62"/>
    </location>
</feature>
<evidence type="ECO:0000313" key="3">
    <source>
        <dbReference type="EMBL" id="MET1490868.1"/>
    </source>
</evidence>
<comment type="caution">
    <text evidence="3">The sequence shown here is derived from an EMBL/GenBank/DDBJ whole genome shotgun (WGS) entry which is preliminary data.</text>
</comment>
<keyword evidence="2" id="KW-0732">Signal</keyword>
<name>A0ABV2CST6_9RHOO</name>
<proteinExistence type="predicted"/>
<evidence type="ECO:0000313" key="4">
    <source>
        <dbReference type="Proteomes" id="UP001548590"/>
    </source>
</evidence>
<reference evidence="3 4" key="1">
    <citation type="submission" date="2024-07" db="EMBL/GenBank/DDBJ databases">
        <title>Uliginosibacterium paludis KCTC:42655.</title>
        <authorList>
            <person name="Kim M.K."/>
        </authorList>
    </citation>
    <scope>NUCLEOTIDE SEQUENCE [LARGE SCALE GENOMIC DNA]</scope>
    <source>
        <strain evidence="3 4">KCTC 42655</strain>
    </source>
</reference>
<protein>
    <recommendedName>
        <fullName evidence="5">DUF2946 domain-containing protein</fullName>
    </recommendedName>
</protein>
<evidence type="ECO:0000256" key="1">
    <source>
        <dbReference type="SAM" id="MobiDB-lite"/>
    </source>
</evidence>
<dbReference type="Proteomes" id="UP001548590">
    <property type="component" value="Unassembled WGS sequence"/>
</dbReference>
<accession>A0ABV2CST6</accession>
<organism evidence="3 4">
    <name type="scientific">Uliginosibacterium paludis</name>
    <dbReference type="NCBI Taxonomy" id="1615952"/>
    <lineage>
        <taxon>Bacteria</taxon>
        <taxon>Pseudomonadati</taxon>
        <taxon>Pseudomonadota</taxon>
        <taxon>Betaproteobacteria</taxon>
        <taxon>Rhodocyclales</taxon>
        <taxon>Zoogloeaceae</taxon>
        <taxon>Uliginosibacterium</taxon>
    </lineage>
</organism>
<gene>
    <name evidence="3" type="ORF">ABVT11_13605</name>
</gene>
<keyword evidence="4" id="KW-1185">Reference proteome</keyword>
<feature type="chain" id="PRO_5047379213" description="DUF2946 domain-containing protein" evidence="2">
    <location>
        <begin position="25"/>
        <end position="120"/>
    </location>
</feature>